<evidence type="ECO:0000313" key="2">
    <source>
        <dbReference type="EMBL" id="KAK2092000.1"/>
    </source>
</evidence>
<name>A0ABQ9U4K9_SAGOE</name>
<dbReference type="Proteomes" id="UP001266305">
    <property type="component" value="Unassembled WGS sequence"/>
</dbReference>
<dbReference type="InterPro" id="IPR048659">
    <property type="entry name" value="GREB1-like_2nd"/>
</dbReference>
<accession>A0ABQ9U4K9</accession>
<keyword evidence="3" id="KW-1185">Reference proteome</keyword>
<reference evidence="2 3" key="1">
    <citation type="submission" date="2023-05" db="EMBL/GenBank/DDBJ databases">
        <title>B98-5 Cell Line De Novo Hybrid Assembly: An Optical Mapping Approach.</title>
        <authorList>
            <person name="Kananen K."/>
            <person name="Auerbach J.A."/>
            <person name="Kautto E."/>
            <person name="Blachly J.S."/>
        </authorList>
    </citation>
    <scope>NUCLEOTIDE SEQUENCE [LARGE SCALE GENOMIC DNA]</scope>
    <source>
        <strain evidence="2">B95-8</strain>
        <tissue evidence="2">Cell line</tissue>
    </source>
</reference>
<sequence length="130" mass="13978">MPLAFVADPPPVPLMEDLEQIFLRSWRESHLTEIRQYQQAPPQPFPPAPSPAAPVTSAQLPWLASLAASSCNDSVHVIECAYSLAEGLSEMFRLLTNYVVIICACRSAAIDSCIAVTGERAGPRGCGKAP</sequence>
<evidence type="ECO:0000259" key="1">
    <source>
        <dbReference type="Pfam" id="PF20688"/>
    </source>
</evidence>
<feature type="domain" description="GREB1-like second" evidence="1">
    <location>
        <begin position="9"/>
        <end position="119"/>
    </location>
</feature>
<dbReference type="Pfam" id="PF20688">
    <property type="entry name" value="GREB1_2nd"/>
    <property type="match status" value="1"/>
</dbReference>
<dbReference type="PANTHER" id="PTHR15720">
    <property type="entry name" value="GREB1-RELATED"/>
    <property type="match status" value="1"/>
</dbReference>
<proteinExistence type="predicted"/>
<dbReference type="PANTHER" id="PTHR15720:SF13">
    <property type="entry name" value="PROTEIN GREB1"/>
    <property type="match status" value="1"/>
</dbReference>
<dbReference type="EMBL" id="JASSZA010000015">
    <property type="protein sequence ID" value="KAK2092000.1"/>
    <property type="molecule type" value="Genomic_DNA"/>
</dbReference>
<comment type="caution">
    <text evidence="2">The sequence shown here is derived from an EMBL/GenBank/DDBJ whole genome shotgun (WGS) entry which is preliminary data.</text>
</comment>
<organism evidence="2 3">
    <name type="scientific">Saguinus oedipus</name>
    <name type="common">Cotton-top tamarin</name>
    <name type="synonym">Oedipomidas oedipus</name>
    <dbReference type="NCBI Taxonomy" id="9490"/>
    <lineage>
        <taxon>Eukaryota</taxon>
        <taxon>Metazoa</taxon>
        <taxon>Chordata</taxon>
        <taxon>Craniata</taxon>
        <taxon>Vertebrata</taxon>
        <taxon>Euteleostomi</taxon>
        <taxon>Mammalia</taxon>
        <taxon>Eutheria</taxon>
        <taxon>Euarchontoglires</taxon>
        <taxon>Primates</taxon>
        <taxon>Haplorrhini</taxon>
        <taxon>Platyrrhini</taxon>
        <taxon>Cebidae</taxon>
        <taxon>Callitrichinae</taxon>
        <taxon>Saguinus</taxon>
    </lineage>
</organism>
<dbReference type="InterPro" id="IPR028422">
    <property type="entry name" value="GREB1"/>
</dbReference>
<evidence type="ECO:0000313" key="3">
    <source>
        <dbReference type="Proteomes" id="UP001266305"/>
    </source>
</evidence>
<protein>
    <submittedName>
        <fullName evidence="2">Protein greb1</fullName>
    </submittedName>
</protein>
<gene>
    <name evidence="2" type="primary">GREB1_1</name>
    <name evidence="2" type="ORF">P7K49_028528</name>
</gene>